<protein>
    <recommendedName>
        <fullName evidence="2">Nucleoid-associated protein HZA61_14645</fullName>
    </recommendedName>
</protein>
<comment type="subunit">
    <text evidence="2">Homodimer.</text>
</comment>
<comment type="function">
    <text evidence="2">Binds to DNA and alters its conformation. May be involved in regulation of gene expression, nucleoid organization and DNA protection.</text>
</comment>
<comment type="subcellular location">
    <subcellularLocation>
        <location evidence="2">Cytoplasm</location>
        <location evidence="2">Nucleoid</location>
    </subcellularLocation>
</comment>
<dbReference type="GO" id="GO:0043590">
    <property type="term" value="C:bacterial nucleoid"/>
    <property type="evidence" value="ECO:0007669"/>
    <property type="project" value="UniProtKB-UniRule"/>
</dbReference>
<comment type="similarity">
    <text evidence="2">Belongs to the YbaB/EbfC family.</text>
</comment>
<dbReference type="PIRSF" id="PIRSF004555">
    <property type="entry name" value="UCP004555"/>
    <property type="match status" value="1"/>
</dbReference>
<dbReference type="EMBL" id="JACRIW010000105">
    <property type="protein sequence ID" value="MBI5170725.1"/>
    <property type="molecule type" value="Genomic_DNA"/>
</dbReference>
<dbReference type="Pfam" id="PF02575">
    <property type="entry name" value="YbaB_DNA_bd"/>
    <property type="match status" value="1"/>
</dbReference>
<evidence type="ECO:0000313" key="5">
    <source>
        <dbReference type="Proteomes" id="UP000696931"/>
    </source>
</evidence>
<dbReference type="SUPFAM" id="SSF82607">
    <property type="entry name" value="YbaB-like"/>
    <property type="match status" value="1"/>
</dbReference>
<gene>
    <name evidence="4" type="ORF">HZA61_14645</name>
</gene>
<reference evidence="4" key="1">
    <citation type="submission" date="2020-07" db="EMBL/GenBank/DDBJ databases">
        <title>Huge and variable diversity of episymbiotic CPR bacteria and DPANN archaea in groundwater ecosystems.</title>
        <authorList>
            <person name="He C.Y."/>
            <person name="Keren R."/>
            <person name="Whittaker M."/>
            <person name="Farag I.F."/>
            <person name="Doudna J."/>
            <person name="Cate J.H.D."/>
            <person name="Banfield J.F."/>
        </authorList>
    </citation>
    <scope>NUCLEOTIDE SEQUENCE</scope>
    <source>
        <strain evidence="4">NC_groundwater_1813_Pr3_B-0.1um_71_17</strain>
    </source>
</reference>
<evidence type="ECO:0000313" key="4">
    <source>
        <dbReference type="EMBL" id="MBI5170725.1"/>
    </source>
</evidence>
<proteinExistence type="inferred from homology"/>
<evidence type="ECO:0000256" key="1">
    <source>
        <dbReference type="ARBA" id="ARBA00023125"/>
    </source>
</evidence>
<dbReference type="PANTHER" id="PTHR33449">
    <property type="entry name" value="NUCLEOID-ASSOCIATED PROTEIN YBAB"/>
    <property type="match status" value="1"/>
</dbReference>
<dbReference type="InterPro" id="IPR004401">
    <property type="entry name" value="YbaB/EbfC"/>
</dbReference>
<dbReference type="GO" id="GO:0005829">
    <property type="term" value="C:cytosol"/>
    <property type="evidence" value="ECO:0007669"/>
    <property type="project" value="TreeGrafter"/>
</dbReference>
<feature type="compositionally biased region" description="Low complexity" evidence="3">
    <location>
        <begin position="7"/>
        <end position="18"/>
    </location>
</feature>
<keyword evidence="1 2" id="KW-0238">DNA-binding</keyword>
<evidence type="ECO:0000256" key="2">
    <source>
        <dbReference type="HAMAP-Rule" id="MF_00274"/>
    </source>
</evidence>
<keyword evidence="2" id="KW-0963">Cytoplasm</keyword>
<evidence type="ECO:0000256" key="3">
    <source>
        <dbReference type="SAM" id="MobiDB-lite"/>
    </source>
</evidence>
<dbReference type="Proteomes" id="UP000696931">
    <property type="component" value="Unassembled WGS sequence"/>
</dbReference>
<dbReference type="GO" id="GO:0003677">
    <property type="term" value="F:DNA binding"/>
    <property type="evidence" value="ECO:0007669"/>
    <property type="project" value="UniProtKB-UniRule"/>
</dbReference>
<organism evidence="4 5">
    <name type="scientific">Eiseniibacteriota bacterium</name>
    <dbReference type="NCBI Taxonomy" id="2212470"/>
    <lineage>
        <taxon>Bacteria</taxon>
        <taxon>Candidatus Eiseniibacteriota</taxon>
    </lineage>
</organism>
<dbReference type="HAMAP" id="MF_00274">
    <property type="entry name" value="DNA_YbaB_EbfC"/>
    <property type="match status" value="1"/>
</dbReference>
<sequence length="101" mass="11093">MKSFGDMMKQAQKVQKQMSELQDRLTEERYEATAGGGLVKAVVDGKQTLKEIKISPDVLKDNDVTLIEDLVMTAIGEAQRSSAEKMAAEYAKLTGGFKLPI</sequence>
<comment type="caution">
    <text evidence="4">The sequence shown here is derived from an EMBL/GenBank/DDBJ whole genome shotgun (WGS) entry which is preliminary data.</text>
</comment>
<name>A0A933W334_UNCEI</name>
<accession>A0A933W334</accession>
<dbReference type="NCBIfam" id="TIGR00103">
    <property type="entry name" value="DNA_YbaB_EbfC"/>
    <property type="match status" value="1"/>
</dbReference>
<feature type="region of interest" description="Disordered" evidence="3">
    <location>
        <begin position="1"/>
        <end position="23"/>
    </location>
</feature>
<dbReference type="InterPro" id="IPR036894">
    <property type="entry name" value="YbaB-like_sf"/>
</dbReference>
<dbReference type="PANTHER" id="PTHR33449:SF1">
    <property type="entry name" value="NUCLEOID-ASSOCIATED PROTEIN YBAB"/>
    <property type="match status" value="1"/>
</dbReference>
<dbReference type="Gene3D" id="3.30.1310.10">
    <property type="entry name" value="Nucleoid-associated protein YbaB-like domain"/>
    <property type="match status" value="1"/>
</dbReference>
<dbReference type="AlphaFoldDB" id="A0A933W334"/>